<protein>
    <submittedName>
        <fullName evidence="7">DNA replication initiation control protein YabA</fullName>
    </submittedName>
</protein>
<gene>
    <name evidence="7" type="ORF">BSOLF_2768</name>
</gene>
<keyword evidence="4" id="KW-0862">Zinc</keyword>
<feature type="region of interest" description="Disordered" evidence="6">
    <location>
        <begin position="57"/>
        <end position="81"/>
    </location>
</feature>
<dbReference type="GO" id="GO:0008156">
    <property type="term" value="P:negative regulation of DNA replication"/>
    <property type="evidence" value="ECO:0007669"/>
    <property type="project" value="UniProtKB-KW"/>
</dbReference>
<dbReference type="GO" id="GO:0006260">
    <property type="term" value="P:DNA replication"/>
    <property type="evidence" value="ECO:0007669"/>
    <property type="project" value="UniProtKB-KW"/>
</dbReference>
<keyword evidence="3" id="KW-0479">Metal-binding</keyword>
<accession>A0A2R6Y202</accession>
<evidence type="ECO:0000313" key="8">
    <source>
        <dbReference type="Proteomes" id="UP000244338"/>
    </source>
</evidence>
<evidence type="ECO:0000256" key="5">
    <source>
        <dbReference type="ARBA" id="ARBA00022880"/>
    </source>
</evidence>
<evidence type="ECO:0000256" key="1">
    <source>
        <dbReference type="ARBA" id="ARBA00022490"/>
    </source>
</evidence>
<comment type="caution">
    <text evidence="7">The sequence shown here is derived from an EMBL/GenBank/DDBJ whole genome shotgun (WGS) entry which is preliminary data.</text>
</comment>
<evidence type="ECO:0000313" key="7">
    <source>
        <dbReference type="EMBL" id="PTQ56717.1"/>
    </source>
</evidence>
<feature type="compositionally biased region" description="Basic and acidic residues" evidence="6">
    <location>
        <begin position="66"/>
        <end position="81"/>
    </location>
</feature>
<name>A0A2R6Y202_9BACL</name>
<proteinExistence type="predicted"/>
<dbReference type="EMBL" id="PEBX01000021">
    <property type="protein sequence ID" value="PTQ56717.1"/>
    <property type="molecule type" value="Genomic_DNA"/>
</dbReference>
<organism evidence="7 8">
    <name type="scientific">Candidatus Carbonibacillus altaicus</name>
    <dbReference type="NCBI Taxonomy" id="2163959"/>
    <lineage>
        <taxon>Bacteria</taxon>
        <taxon>Bacillati</taxon>
        <taxon>Bacillota</taxon>
        <taxon>Bacilli</taxon>
        <taxon>Bacillales</taxon>
        <taxon>Candidatus Carbonibacillus</taxon>
    </lineage>
</organism>
<dbReference type="Proteomes" id="UP000244338">
    <property type="component" value="Unassembled WGS sequence"/>
</dbReference>
<reference evidence="8" key="1">
    <citation type="journal article" date="2018" name="Sci. Rep.">
        <title>Lignite coal burning seam in the remote Altai Mountains harbors a hydrogen-driven thermophilic microbial community.</title>
        <authorList>
            <person name="Kadnikov V.V."/>
            <person name="Mardanov A.V."/>
            <person name="Ivasenko D.A."/>
            <person name="Antsiferov D.V."/>
            <person name="Beletsky A.V."/>
            <person name="Karnachuk O.V."/>
            <person name="Ravin N.V."/>
        </authorList>
    </citation>
    <scope>NUCLEOTIDE SEQUENCE [LARGE SCALE GENOMIC DNA]</scope>
</reference>
<evidence type="ECO:0000256" key="3">
    <source>
        <dbReference type="ARBA" id="ARBA00022723"/>
    </source>
</evidence>
<keyword evidence="1" id="KW-0963">Cytoplasm</keyword>
<dbReference type="GO" id="GO:0046872">
    <property type="term" value="F:metal ion binding"/>
    <property type="evidence" value="ECO:0007669"/>
    <property type="project" value="UniProtKB-KW"/>
</dbReference>
<dbReference type="PIRSF" id="PIRSF021439">
    <property type="entry name" value="DUF972"/>
    <property type="match status" value="1"/>
</dbReference>
<dbReference type="AlphaFoldDB" id="A0A2R6Y202"/>
<dbReference type="Pfam" id="PF06156">
    <property type="entry name" value="YabA"/>
    <property type="match status" value="1"/>
</dbReference>
<evidence type="ECO:0000256" key="2">
    <source>
        <dbReference type="ARBA" id="ARBA00022705"/>
    </source>
</evidence>
<evidence type="ECO:0000256" key="6">
    <source>
        <dbReference type="SAM" id="MobiDB-lite"/>
    </source>
</evidence>
<sequence length="137" mass="15635">MDAKRLWDRFEHLEEQLGSLYEALTSMKKEMQSLLETAVRLELENRLLRQKLESQTIQAPPVYNGESHHPPARQEEGKKEPLLVGEGVDNLARLYYEGFHVCNHYFGSVRTGGDCLFCLDFLHKSLLTTNRGADDGG</sequence>
<dbReference type="InterPro" id="IPR010377">
    <property type="entry name" value="YabA"/>
</dbReference>
<keyword evidence="2" id="KW-0235">DNA replication</keyword>
<evidence type="ECO:0000256" key="4">
    <source>
        <dbReference type="ARBA" id="ARBA00022833"/>
    </source>
</evidence>
<keyword evidence="5" id="KW-0236">DNA replication inhibitor</keyword>